<evidence type="ECO:0000313" key="1">
    <source>
        <dbReference type="EMBL" id="KAF8769102.1"/>
    </source>
</evidence>
<evidence type="ECO:0000313" key="2">
    <source>
        <dbReference type="Proteomes" id="UP000636709"/>
    </source>
</evidence>
<keyword evidence="2" id="KW-1185">Reference proteome</keyword>
<dbReference type="Proteomes" id="UP000636709">
    <property type="component" value="Unassembled WGS sequence"/>
</dbReference>
<dbReference type="AlphaFoldDB" id="A0A835KV39"/>
<dbReference type="InterPro" id="IPR001611">
    <property type="entry name" value="Leu-rich_rpt"/>
</dbReference>
<dbReference type="Pfam" id="PF00560">
    <property type="entry name" value="LRR_1"/>
    <property type="match status" value="1"/>
</dbReference>
<gene>
    <name evidence="1" type="ORF">HU200_006925</name>
</gene>
<name>A0A835KV39_9POAL</name>
<proteinExistence type="predicted"/>
<dbReference type="InterPro" id="IPR032675">
    <property type="entry name" value="LRR_dom_sf"/>
</dbReference>
<reference evidence="1" key="1">
    <citation type="submission" date="2020-07" db="EMBL/GenBank/DDBJ databases">
        <title>Genome sequence and genetic diversity analysis of an under-domesticated orphan crop, white fonio (Digitaria exilis).</title>
        <authorList>
            <person name="Bennetzen J.L."/>
            <person name="Chen S."/>
            <person name="Ma X."/>
            <person name="Wang X."/>
            <person name="Yssel A.E.J."/>
            <person name="Chaluvadi S.R."/>
            <person name="Johnson M."/>
            <person name="Gangashetty P."/>
            <person name="Hamidou F."/>
            <person name="Sanogo M.D."/>
            <person name="Zwaenepoel A."/>
            <person name="Wallace J."/>
            <person name="Van De Peer Y."/>
            <person name="Van Deynze A."/>
        </authorList>
    </citation>
    <scope>NUCLEOTIDE SEQUENCE</scope>
    <source>
        <tissue evidence="1">Leaves</tissue>
    </source>
</reference>
<dbReference type="SUPFAM" id="SSF52058">
    <property type="entry name" value="L domain-like"/>
    <property type="match status" value="1"/>
</dbReference>
<dbReference type="EMBL" id="JACEFO010000457">
    <property type="protein sequence ID" value="KAF8769102.1"/>
    <property type="molecule type" value="Genomic_DNA"/>
</dbReference>
<comment type="caution">
    <text evidence="1">The sequence shown here is derived from an EMBL/GenBank/DDBJ whole genome shotgun (WGS) entry which is preliminary data.</text>
</comment>
<dbReference type="Gene3D" id="3.80.10.10">
    <property type="entry name" value="Ribonuclease Inhibitor"/>
    <property type="match status" value="1"/>
</dbReference>
<organism evidence="1 2">
    <name type="scientific">Digitaria exilis</name>
    <dbReference type="NCBI Taxonomy" id="1010633"/>
    <lineage>
        <taxon>Eukaryota</taxon>
        <taxon>Viridiplantae</taxon>
        <taxon>Streptophyta</taxon>
        <taxon>Embryophyta</taxon>
        <taxon>Tracheophyta</taxon>
        <taxon>Spermatophyta</taxon>
        <taxon>Magnoliopsida</taxon>
        <taxon>Liliopsida</taxon>
        <taxon>Poales</taxon>
        <taxon>Poaceae</taxon>
        <taxon>PACMAD clade</taxon>
        <taxon>Panicoideae</taxon>
        <taxon>Panicodae</taxon>
        <taxon>Paniceae</taxon>
        <taxon>Anthephorinae</taxon>
        <taxon>Digitaria</taxon>
    </lineage>
</organism>
<sequence>MARVRKEGDEAALLASSADNRTAMAMHLLPGTDSPGPHTDAWFALEATMPGLTGAGNIPQGLGWPMDLGFNQLSGRVPTEFGNKLLTLRNLTLQNNNLIGTHPSATSSATF</sequence>
<accession>A0A835KV39</accession>
<protein>
    <submittedName>
        <fullName evidence="1">Uncharacterized protein</fullName>
    </submittedName>
</protein>